<accession>A0AAW9QVQ3</accession>
<dbReference type="InterPro" id="IPR052181">
    <property type="entry name" value="5hmC_binding"/>
</dbReference>
<name>A0AAW9QVQ3_9CHRO</name>
<feature type="domain" description="EVE" evidence="1">
    <location>
        <begin position="2"/>
        <end position="148"/>
    </location>
</feature>
<organism evidence="2 3">
    <name type="scientific">Pannus brasiliensis CCIBt3594</name>
    <dbReference type="NCBI Taxonomy" id="1427578"/>
    <lineage>
        <taxon>Bacteria</taxon>
        <taxon>Bacillati</taxon>
        <taxon>Cyanobacteriota</taxon>
        <taxon>Cyanophyceae</taxon>
        <taxon>Oscillatoriophycideae</taxon>
        <taxon>Chroococcales</taxon>
        <taxon>Microcystaceae</taxon>
        <taxon>Pannus</taxon>
    </lineage>
</organism>
<sequence length="158" mass="18187">MNYWLLKSEPEVYSIGDLEKDGQTLWDGVRNYQARNFLRQMKRGDLAFFYHSNTTPPGIVGLTRVVETGVIDPTQFDRSSPYFDARSTSEVPRWFTVRVEFDRSFDRTLPLATLKQTFSVDELLLVRTGNRLSVMPVDRSIAERILAMVDDTIGVEET</sequence>
<dbReference type="CDD" id="cd21133">
    <property type="entry name" value="EVE"/>
    <property type="match status" value="1"/>
</dbReference>
<dbReference type="SUPFAM" id="SSF88697">
    <property type="entry name" value="PUA domain-like"/>
    <property type="match status" value="1"/>
</dbReference>
<dbReference type="EMBL" id="JBAFSM010000016">
    <property type="protein sequence ID" value="MEG3437558.1"/>
    <property type="molecule type" value="Genomic_DNA"/>
</dbReference>
<dbReference type="AlphaFoldDB" id="A0AAW9QVQ3"/>
<dbReference type="InterPro" id="IPR015947">
    <property type="entry name" value="PUA-like_sf"/>
</dbReference>
<dbReference type="InterPro" id="IPR047197">
    <property type="entry name" value="THYN1-like_EVE"/>
</dbReference>
<gene>
    <name evidence="2" type="ORF">V0288_10550</name>
</gene>
<evidence type="ECO:0000313" key="2">
    <source>
        <dbReference type="EMBL" id="MEG3437558.1"/>
    </source>
</evidence>
<dbReference type="Pfam" id="PF01878">
    <property type="entry name" value="EVE"/>
    <property type="match status" value="1"/>
</dbReference>
<evidence type="ECO:0000259" key="1">
    <source>
        <dbReference type="Pfam" id="PF01878"/>
    </source>
</evidence>
<comment type="caution">
    <text evidence="2">The sequence shown here is derived from an EMBL/GenBank/DDBJ whole genome shotgun (WGS) entry which is preliminary data.</text>
</comment>
<dbReference type="Gene3D" id="3.10.590.10">
    <property type="entry name" value="ph1033 like domains"/>
    <property type="match status" value="1"/>
</dbReference>
<protein>
    <submittedName>
        <fullName evidence="2">EVE domain-containing protein</fullName>
    </submittedName>
</protein>
<reference evidence="2 3" key="1">
    <citation type="submission" date="2024-01" db="EMBL/GenBank/DDBJ databases">
        <title>Genomic insights into the taxonomy and metabolism of the cyanobacterium Pannus brasiliensis CCIBt3594.</title>
        <authorList>
            <person name="Machado M."/>
            <person name="Botero N.B."/>
            <person name="Andreote A.P.D."/>
            <person name="Feitosa A.M.T."/>
            <person name="Popin R."/>
            <person name="Sivonen K."/>
            <person name="Fiore M.F."/>
        </authorList>
    </citation>
    <scope>NUCLEOTIDE SEQUENCE [LARGE SCALE GENOMIC DNA]</scope>
    <source>
        <strain evidence="2 3">CCIBt3594</strain>
    </source>
</reference>
<dbReference type="Proteomes" id="UP001328733">
    <property type="component" value="Unassembled WGS sequence"/>
</dbReference>
<keyword evidence="3" id="KW-1185">Reference proteome</keyword>
<proteinExistence type="predicted"/>
<dbReference type="InterPro" id="IPR002740">
    <property type="entry name" value="EVE_domain"/>
</dbReference>
<dbReference type="PANTHER" id="PTHR14087">
    <property type="entry name" value="THYMOCYTE NUCLEAR PROTEIN 1"/>
    <property type="match status" value="1"/>
</dbReference>
<dbReference type="PANTHER" id="PTHR14087:SF7">
    <property type="entry name" value="THYMOCYTE NUCLEAR PROTEIN 1"/>
    <property type="match status" value="1"/>
</dbReference>
<evidence type="ECO:0000313" key="3">
    <source>
        <dbReference type="Proteomes" id="UP001328733"/>
    </source>
</evidence>